<keyword evidence="2" id="KW-1185">Reference proteome</keyword>
<dbReference type="InterPro" id="IPR011990">
    <property type="entry name" value="TPR-like_helical_dom_sf"/>
</dbReference>
<gene>
    <name evidence="1" type="ORF">BRSU_2669</name>
</gene>
<accession>A0A0G4KAS9</accession>
<protein>
    <recommendedName>
        <fullName evidence="3">TPR domain-containing protein</fullName>
    </recommendedName>
</protein>
<sequence>MNHYNFIHNMKADSALSLLKKLDFETLENNDSFFYNFTEKLKNDKRLNIKYNDTAILQLLIDSYIDECAYNGDNESFENVIGSINSILIKNSGNIYARNKAAFLYYTKYIYDYDDIYYDIVSDHIERIIHHNNEISYFILAILNHIKYVRTKNNNYFNKALDYYKEVLNTIGSDINLSYNIFSLYKSKYSNAEKEKHFNIAAEVYLEILDFDHDNMFALEHVAKLYKEEFLHTKNPDYYLLSINYYIDLYYSSNDIDILLNVGFLHTIMFKYSKYIQFSDDAVSVLKKIEDINNSNNILYNLLGYVYSIRYGLTKNDEDFSSAMNYYNKAKDTDNNAYYFIGYLYILCYKNTGDELYFNASLSAFNHLYTDDIDILNSIAYIYECKFSITKNKDDFNNSLFYYNKALAIDCDYLYTYINRFELYRLAFCYFDDVNYFKFVINDYETLLNDGQLNNDNTLSYYMNYNLGCFYHFLYSNSLEDNFSSSNNNLRDEFFNKALLFFSHSNSLIAISDLYRLKYIEDHNSNKYFNLSLSYIEKHFNSFRYDIKNLSQKAILYYEAYKVEKDIKYFNTALENLNYALEINEYDKTLYYNLAILHHLQLLESSFENYQSAEKNYLKAIDIDSTYYIAKENLGFLYNNLYSNYNVEEIFNNSLSCFETVLYNNKKSLISLEGLGDIYNLKIHNNDFDKETKYEYIMKCLDYYNEALNLGVGIDTIYKKLSSIYFLLFSEYDNKIIINDYFDKYINLMHENRILANKYLFILNNVMYDIHKNNKYLIKAGKCLSSLNIDIFSIRLCIDFFKHLFDITKRIKYALFSLFYLEYIINIEKNNIDYYFDMGILHYKIFLKTKNYEYAVNSFHCYSRVLDINPKYPKCNYNRALILKHLFEKTSKMYFIENAFDNLVCSVKLGNIEAYSLMGDIYLLLYKKHKPDEEYLDRAIYNYNMSIENKYYGKNNYEIYFNLGICYYFKYKKHREVNEYFNNSLDYYKKALNINKRNVKIRRFIKYLQIIKKLPRSS</sequence>
<dbReference type="SUPFAM" id="SSF48452">
    <property type="entry name" value="TPR-like"/>
    <property type="match status" value="3"/>
</dbReference>
<evidence type="ECO:0000313" key="1">
    <source>
        <dbReference type="EMBL" id="CRF35456.1"/>
    </source>
</evidence>
<evidence type="ECO:0008006" key="3">
    <source>
        <dbReference type="Google" id="ProtNLM"/>
    </source>
</evidence>
<dbReference type="Proteomes" id="UP000043763">
    <property type="component" value="Unassembled WGS sequence"/>
</dbReference>
<organism evidence="1 2">
    <name type="scientific">Brachyspira suanatina</name>
    <dbReference type="NCBI Taxonomy" id="381802"/>
    <lineage>
        <taxon>Bacteria</taxon>
        <taxon>Pseudomonadati</taxon>
        <taxon>Spirochaetota</taxon>
        <taxon>Spirochaetia</taxon>
        <taxon>Brachyspirales</taxon>
        <taxon>Brachyspiraceae</taxon>
        <taxon>Brachyspira</taxon>
    </lineage>
</organism>
<name>A0A0G4KAS9_9SPIR</name>
<reference evidence="2" key="1">
    <citation type="submission" date="2015-04" db="EMBL/GenBank/DDBJ databases">
        <authorList>
            <person name="Mushtaq Mamoona"/>
        </authorList>
    </citation>
    <scope>NUCLEOTIDE SEQUENCE [LARGE SCALE GENOMIC DNA]</scope>
    <source>
        <strain evidence="2">AN4859/03</strain>
    </source>
</reference>
<proteinExistence type="predicted"/>
<dbReference type="RefSeq" id="WP_245158116.1">
    <property type="nucleotide sequence ID" value="NZ_CVLB01000003.1"/>
</dbReference>
<dbReference type="Gene3D" id="1.25.40.10">
    <property type="entry name" value="Tetratricopeptide repeat domain"/>
    <property type="match status" value="4"/>
</dbReference>
<dbReference type="AlphaFoldDB" id="A0A0G4KAS9"/>
<evidence type="ECO:0000313" key="2">
    <source>
        <dbReference type="Proteomes" id="UP000043763"/>
    </source>
</evidence>
<dbReference type="EMBL" id="CVLB01000003">
    <property type="protein sequence ID" value="CRF35456.1"/>
    <property type="molecule type" value="Genomic_DNA"/>
</dbReference>